<keyword evidence="2" id="KW-1185">Reference proteome</keyword>
<reference evidence="1" key="1">
    <citation type="submission" date="2022-07" db="EMBL/GenBank/DDBJ databases">
        <title>Phylogenomic reconstructions and comparative analyses of Kickxellomycotina fungi.</title>
        <authorList>
            <person name="Reynolds N.K."/>
            <person name="Stajich J.E."/>
            <person name="Barry K."/>
            <person name="Grigoriev I.V."/>
            <person name="Crous P."/>
            <person name="Smith M.E."/>
        </authorList>
    </citation>
    <scope>NUCLEOTIDE SEQUENCE</scope>
    <source>
        <strain evidence="1">NBRC 100468</strain>
    </source>
</reference>
<gene>
    <name evidence="1" type="ORF">H4219_006331</name>
</gene>
<evidence type="ECO:0000313" key="1">
    <source>
        <dbReference type="EMBL" id="KAJ1909850.1"/>
    </source>
</evidence>
<comment type="caution">
    <text evidence="1">The sequence shown here is derived from an EMBL/GenBank/DDBJ whole genome shotgun (WGS) entry which is preliminary data.</text>
</comment>
<evidence type="ECO:0000313" key="2">
    <source>
        <dbReference type="Proteomes" id="UP001150538"/>
    </source>
</evidence>
<accession>A0A9W7ZP43</accession>
<organism evidence="1 2">
    <name type="scientific">Mycoemilia scoparia</name>
    <dbReference type="NCBI Taxonomy" id="417184"/>
    <lineage>
        <taxon>Eukaryota</taxon>
        <taxon>Fungi</taxon>
        <taxon>Fungi incertae sedis</taxon>
        <taxon>Zoopagomycota</taxon>
        <taxon>Kickxellomycotina</taxon>
        <taxon>Kickxellomycetes</taxon>
        <taxon>Kickxellales</taxon>
        <taxon>Kickxellaceae</taxon>
        <taxon>Mycoemilia</taxon>
    </lineage>
</organism>
<dbReference type="Proteomes" id="UP001150538">
    <property type="component" value="Unassembled WGS sequence"/>
</dbReference>
<name>A0A9W7ZP43_9FUNG</name>
<proteinExistence type="predicted"/>
<sequence>MPSSSYSAVAKTFLGSGPDAQGPFSSALKDARKGSIRARIQEAVKASPEVLLPTIFISLPFSLPVRDKIIKEYLSSLFSLGASKKADSLPRVDLSSVLLGIKHKEERSGIHLMTQDYLVRVLANPLVHDGVSYHWTTGSGEVVPLVLADTDLRIFKDRVVGALRHHGSITNLYKIRDSDKTWYGDWSLLLHLKQGVKAPTKVHFHGQKEPCPLLHAAHTKWCDRCKTVQKNLCICEEKGKPTDRP</sequence>
<dbReference type="EMBL" id="JANBPU010000673">
    <property type="protein sequence ID" value="KAJ1909850.1"/>
    <property type="molecule type" value="Genomic_DNA"/>
</dbReference>
<protein>
    <submittedName>
        <fullName evidence="1">Uncharacterized protein</fullName>
    </submittedName>
</protein>
<dbReference type="AlphaFoldDB" id="A0A9W7ZP43"/>